<evidence type="ECO:0000256" key="1">
    <source>
        <dbReference type="SAM" id="MobiDB-lite"/>
    </source>
</evidence>
<comment type="caution">
    <text evidence="2">The sequence shown here is derived from an EMBL/GenBank/DDBJ whole genome shotgun (WGS) entry which is preliminary data.</text>
</comment>
<dbReference type="RefSeq" id="XP_040721983.1">
    <property type="nucleotide sequence ID" value="XM_040870780.1"/>
</dbReference>
<name>A0A1Y2ESS5_PROLT</name>
<evidence type="ECO:0000313" key="2">
    <source>
        <dbReference type="EMBL" id="ORY74334.1"/>
    </source>
</evidence>
<proteinExistence type="predicted"/>
<gene>
    <name evidence="2" type="ORF">BCR37DRAFT_389883</name>
</gene>
<accession>A0A1Y2ESS5</accession>
<dbReference type="AlphaFoldDB" id="A0A1Y2ESS5"/>
<dbReference type="GeneID" id="63787379"/>
<reference evidence="2 3" key="1">
    <citation type="submission" date="2016-07" db="EMBL/GenBank/DDBJ databases">
        <title>Pervasive Adenine N6-methylation of Active Genes in Fungi.</title>
        <authorList>
            <consortium name="DOE Joint Genome Institute"/>
            <person name="Mondo S.J."/>
            <person name="Dannebaum R.O."/>
            <person name="Kuo R.C."/>
            <person name="Labutti K."/>
            <person name="Haridas S."/>
            <person name="Kuo A."/>
            <person name="Salamov A."/>
            <person name="Ahrendt S.R."/>
            <person name="Lipzen A."/>
            <person name="Sullivan W."/>
            <person name="Andreopoulos W.B."/>
            <person name="Clum A."/>
            <person name="Lindquist E."/>
            <person name="Daum C."/>
            <person name="Ramamoorthy G.K."/>
            <person name="Gryganskyi A."/>
            <person name="Culley D."/>
            <person name="Magnuson J.K."/>
            <person name="James T.Y."/>
            <person name="O'Malley M.A."/>
            <person name="Stajich J.E."/>
            <person name="Spatafora J.W."/>
            <person name="Visel A."/>
            <person name="Grigoriev I.V."/>
        </authorList>
    </citation>
    <scope>NUCLEOTIDE SEQUENCE [LARGE SCALE GENOMIC DNA]</scope>
    <source>
        <strain evidence="2 3">12-1054</strain>
    </source>
</reference>
<dbReference type="Proteomes" id="UP000193685">
    <property type="component" value="Unassembled WGS sequence"/>
</dbReference>
<feature type="region of interest" description="Disordered" evidence="1">
    <location>
        <begin position="192"/>
        <end position="249"/>
    </location>
</feature>
<organism evidence="2 3">
    <name type="scientific">Protomyces lactucae-debilis</name>
    <dbReference type="NCBI Taxonomy" id="2754530"/>
    <lineage>
        <taxon>Eukaryota</taxon>
        <taxon>Fungi</taxon>
        <taxon>Dikarya</taxon>
        <taxon>Ascomycota</taxon>
        <taxon>Taphrinomycotina</taxon>
        <taxon>Taphrinomycetes</taxon>
        <taxon>Taphrinales</taxon>
        <taxon>Protomycetaceae</taxon>
        <taxon>Protomyces</taxon>
    </lineage>
</organism>
<feature type="compositionally biased region" description="Acidic residues" evidence="1">
    <location>
        <begin position="217"/>
        <end position="228"/>
    </location>
</feature>
<dbReference type="EMBL" id="MCFI01000030">
    <property type="protein sequence ID" value="ORY74334.1"/>
    <property type="molecule type" value="Genomic_DNA"/>
</dbReference>
<protein>
    <submittedName>
        <fullName evidence="2">Uncharacterized protein</fullName>
    </submittedName>
</protein>
<sequence>MAANAIFTSVKTKLGGYVTCLLERQKHGLTITATDGSLAFYRKMSREEIESCKLNHVKMSGSDWHDLFWKAMCHDATEDMLVEAAVEEGHIQFVLLDRSADSRIKMAAFTVDQASIEIDLQDWLHQSTQSLDQRRQALLAKEKQLLEAQEALKQCRREAASQADAFAQQSTRTLELTCLLLNAKKDKIKELSGAGKAPGTGQKRAKVESPTEAIDLKEEEGNDVEEMSDMQRTPSHDDDATTDGTTDGE</sequence>
<keyword evidence="3" id="KW-1185">Reference proteome</keyword>
<evidence type="ECO:0000313" key="3">
    <source>
        <dbReference type="Proteomes" id="UP000193685"/>
    </source>
</evidence>